<sequence>MRTRRCQVSTRCTGYVIWSVALPPMPLRILPPFLLPRLHRLAALTDWQQLEQLPPAVSRALAKRVTQLITFYAARPLRILPLPSHEPSCLSNSQQSMQRSTAHE</sequence>
<protein>
    <submittedName>
        <fullName evidence="1">Uncharacterized protein</fullName>
    </submittedName>
</protein>
<dbReference type="InParanoid" id="D6U7U9"/>
<gene>
    <name evidence="1" type="ORF">Krac_0492</name>
</gene>
<name>D6U7U9_KTERA</name>
<dbReference type="RefSeq" id="WP_007922201.1">
    <property type="nucleotide sequence ID" value="NZ_ADVG01000005.1"/>
</dbReference>
<dbReference type="Proteomes" id="UP000004508">
    <property type="component" value="Unassembled WGS sequence"/>
</dbReference>
<proteinExistence type="predicted"/>
<accession>D6U7U9</accession>
<dbReference type="AlphaFoldDB" id="D6U7U9"/>
<evidence type="ECO:0000313" key="1">
    <source>
        <dbReference type="EMBL" id="EFH79960.1"/>
    </source>
</evidence>
<organism evidence="1 2">
    <name type="scientific">Ktedonobacter racemifer DSM 44963</name>
    <dbReference type="NCBI Taxonomy" id="485913"/>
    <lineage>
        <taxon>Bacteria</taxon>
        <taxon>Bacillati</taxon>
        <taxon>Chloroflexota</taxon>
        <taxon>Ktedonobacteria</taxon>
        <taxon>Ktedonobacterales</taxon>
        <taxon>Ktedonobacteraceae</taxon>
        <taxon>Ktedonobacter</taxon>
    </lineage>
</organism>
<dbReference type="EMBL" id="ADVG01000005">
    <property type="protein sequence ID" value="EFH79960.1"/>
    <property type="molecule type" value="Genomic_DNA"/>
</dbReference>
<dbReference type="STRING" id="485913.Krac_0492"/>
<comment type="caution">
    <text evidence="1">The sequence shown here is derived from an EMBL/GenBank/DDBJ whole genome shotgun (WGS) entry which is preliminary data.</text>
</comment>
<evidence type="ECO:0000313" key="2">
    <source>
        <dbReference type="Proteomes" id="UP000004508"/>
    </source>
</evidence>
<reference evidence="1 2" key="1">
    <citation type="journal article" date="2011" name="Stand. Genomic Sci.">
        <title>Non-contiguous finished genome sequence and contextual data of the filamentous soil bacterium Ktedonobacter racemifer type strain (SOSP1-21).</title>
        <authorList>
            <person name="Chang Y.J."/>
            <person name="Land M."/>
            <person name="Hauser L."/>
            <person name="Chertkov O."/>
            <person name="Del Rio T.G."/>
            <person name="Nolan M."/>
            <person name="Copeland A."/>
            <person name="Tice H."/>
            <person name="Cheng J.F."/>
            <person name="Lucas S."/>
            <person name="Han C."/>
            <person name="Goodwin L."/>
            <person name="Pitluck S."/>
            <person name="Ivanova N."/>
            <person name="Ovchinikova G."/>
            <person name="Pati A."/>
            <person name="Chen A."/>
            <person name="Palaniappan K."/>
            <person name="Mavromatis K."/>
            <person name="Liolios K."/>
            <person name="Brettin T."/>
            <person name="Fiebig A."/>
            <person name="Rohde M."/>
            <person name="Abt B."/>
            <person name="Goker M."/>
            <person name="Detter J.C."/>
            <person name="Woyke T."/>
            <person name="Bristow J."/>
            <person name="Eisen J.A."/>
            <person name="Markowitz V."/>
            <person name="Hugenholtz P."/>
            <person name="Kyrpides N.C."/>
            <person name="Klenk H.P."/>
            <person name="Lapidus A."/>
        </authorList>
    </citation>
    <scope>NUCLEOTIDE SEQUENCE [LARGE SCALE GENOMIC DNA]</scope>
    <source>
        <strain evidence="2">DSM 44963</strain>
    </source>
</reference>
<keyword evidence="2" id="KW-1185">Reference proteome</keyword>